<feature type="compositionally biased region" description="Polar residues" evidence="1">
    <location>
        <begin position="445"/>
        <end position="455"/>
    </location>
</feature>
<evidence type="ECO:0000313" key="3">
    <source>
        <dbReference type="Proteomes" id="UP001497512"/>
    </source>
</evidence>
<reference evidence="2" key="1">
    <citation type="submission" date="2024-02" db="EMBL/GenBank/DDBJ databases">
        <authorList>
            <consortium name="ELIXIR-Norway"/>
            <consortium name="Elixir Norway"/>
        </authorList>
    </citation>
    <scope>NUCLEOTIDE SEQUENCE</scope>
</reference>
<evidence type="ECO:0000256" key="1">
    <source>
        <dbReference type="SAM" id="MobiDB-lite"/>
    </source>
</evidence>
<gene>
    <name evidence="2" type="ORF">CSSPTR1EN2_LOCUS12420</name>
</gene>
<feature type="compositionally biased region" description="Low complexity" evidence="1">
    <location>
        <begin position="140"/>
        <end position="152"/>
    </location>
</feature>
<feature type="region of interest" description="Disordered" evidence="1">
    <location>
        <begin position="67"/>
        <end position="86"/>
    </location>
</feature>
<feature type="compositionally biased region" description="Acidic residues" evidence="1">
    <location>
        <begin position="128"/>
        <end position="137"/>
    </location>
</feature>
<feature type="region of interest" description="Disordered" evidence="1">
    <location>
        <begin position="1"/>
        <end position="60"/>
    </location>
</feature>
<feature type="region of interest" description="Disordered" evidence="1">
    <location>
        <begin position="263"/>
        <end position="313"/>
    </location>
</feature>
<feature type="compositionally biased region" description="Acidic residues" evidence="1">
    <location>
        <begin position="202"/>
        <end position="215"/>
    </location>
</feature>
<name>A0ABP0U7W9_9BRYO</name>
<protein>
    <submittedName>
        <fullName evidence="2">Uncharacterized protein</fullName>
    </submittedName>
</protein>
<feature type="region of interest" description="Disordered" evidence="1">
    <location>
        <begin position="545"/>
        <end position="564"/>
    </location>
</feature>
<accession>A0ABP0U7W9</accession>
<keyword evidence="3" id="KW-1185">Reference proteome</keyword>
<evidence type="ECO:0000313" key="2">
    <source>
        <dbReference type="EMBL" id="CAK9214815.1"/>
    </source>
</evidence>
<proteinExistence type="predicted"/>
<feature type="compositionally biased region" description="Basic residues" evidence="1">
    <location>
        <begin position="1"/>
        <end position="13"/>
    </location>
</feature>
<sequence>MPPGPRKRRRQRRAGNSPGFSVSADESHESDGTTSCPDTPEQGNRMLLSSMGTPSDDTFQTEEWLRVSDFDVGTPSSTTADSKGVDYDVATEESSYGTDLTGNHDKLLADWETVSRDMVGAASSSTEDVGESIEAAEDNSVVGESVGSSQEQKLPVNKGNSECLSNKQDDHEKISLSSQFSSTKSDDLEKTSSCSETGSVGVEEDQEPASIEEFEQVNSENDSAEPAWQQERENEKLTSGMGVFEKLQDLEPCNIENVSVPEVQEEAADHYTTNSRQEDNTIISDPLEEDGSITGGDDTAISDMHGTSDQSIEAMDVAPLNLQGDTVKDMPEQEHDELNQLVDIAHSAELAHLAKQEENLLALEEEKNVSEPLANMLAPAEDSSETLQHSKGEDLKMVTVEETPLVEDSTTAPEVVVSEKADPVKDSPAAPDPVVAEEADPVTMKETSLVQQNSDEPAAGVSEEAEHSINNHGSALVEQSPNVETSFIDPFPGEYENKYLSDHLSTAGHTLQTDSPPAEMEKDTLIQQKSSSGPDLQMTHSRARTNGADLGKGLSLGGSGGTPVDLMHYNSPKKSEEQVRPKGRWDGSSEIQGCCEPVHWILNQLFGRHIN</sequence>
<dbReference type="Proteomes" id="UP001497512">
    <property type="component" value="Chromosome 2"/>
</dbReference>
<organism evidence="2 3">
    <name type="scientific">Sphagnum troendelagicum</name>
    <dbReference type="NCBI Taxonomy" id="128251"/>
    <lineage>
        <taxon>Eukaryota</taxon>
        <taxon>Viridiplantae</taxon>
        <taxon>Streptophyta</taxon>
        <taxon>Embryophyta</taxon>
        <taxon>Bryophyta</taxon>
        <taxon>Sphagnophytina</taxon>
        <taxon>Sphagnopsida</taxon>
        <taxon>Sphagnales</taxon>
        <taxon>Sphagnaceae</taxon>
        <taxon>Sphagnum</taxon>
    </lineage>
</organism>
<feature type="compositionally biased region" description="Polar residues" evidence="1">
    <location>
        <begin position="271"/>
        <end position="283"/>
    </location>
</feature>
<dbReference type="EMBL" id="OZ019894">
    <property type="protein sequence ID" value="CAK9214815.1"/>
    <property type="molecule type" value="Genomic_DNA"/>
</dbReference>
<feature type="region of interest" description="Disordered" evidence="1">
    <location>
        <begin position="119"/>
        <end position="243"/>
    </location>
</feature>
<feature type="region of interest" description="Disordered" evidence="1">
    <location>
        <begin position="402"/>
        <end position="466"/>
    </location>
</feature>